<protein>
    <submittedName>
        <fullName evidence="2">Uncharacterized protein</fullName>
    </submittedName>
</protein>
<feature type="non-terminal residue" evidence="2">
    <location>
        <position position="86"/>
    </location>
</feature>
<dbReference type="EMBL" id="CADCTR010001677">
    <property type="protein sequence ID" value="CAA9307055.1"/>
    <property type="molecule type" value="Genomic_DNA"/>
</dbReference>
<dbReference type="AlphaFoldDB" id="A0A6J4KII1"/>
<feature type="region of interest" description="Disordered" evidence="1">
    <location>
        <begin position="1"/>
        <end position="22"/>
    </location>
</feature>
<sequence length="86" mass="9448">MSGTQSKSSFRHHDAIAPYGLPTSNRFPATSILVPGIVQERPSSPQKRTLESLPYPRQACIFIRHHYILCLPPMPIGLEATPSPGP</sequence>
<gene>
    <name evidence="2" type="ORF">AVDCRST_MAG93-4983</name>
</gene>
<evidence type="ECO:0000256" key="1">
    <source>
        <dbReference type="SAM" id="MobiDB-lite"/>
    </source>
</evidence>
<accession>A0A6J4KII1</accession>
<evidence type="ECO:0000313" key="2">
    <source>
        <dbReference type="EMBL" id="CAA9307055.1"/>
    </source>
</evidence>
<organism evidence="2">
    <name type="scientific">uncultured Chloroflexia bacterium</name>
    <dbReference type="NCBI Taxonomy" id="1672391"/>
    <lineage>
        <taxon>Bacteria</taxon>
        <taxon>Bacillati</taxon>
        <taxon>Chloroflexota</taxon>
        <taxon>Chloroflexia</taxon>
        <taxon>environmental samples</taxon>
    </lineage>
</organism>
<reference evidence="2" key="1">
    <citation type="submission" date="2020-02" db="EMBL/GenBank/DDBJ databases">
        <authorList>
            <person name="Meier V. D."/>
        </authorList>
    </citation>
    <scope>NUCLEOTIDE SEQUENCE</scope>
    <source>
        <strain evidence="2">AVDCRST_MAG93</strain>
    </source>
</reference>
<name>A0A6J4KII1_9CHLR</name>
<proteinExistence type="predicted"/>